<dbReference type="GO" id="GO:0015267">
    <property type="term" value="F:channel activity"/>
    <property type="evidence" value="ECO:0007669"/>
    <property type="project" value="InterPro"/>
</dbReference>
<evidence type="ECO:0000313" key="7">
    <source>
        <dbReference type="EMBL" id="TYH19221.1"/>
    </source>
</evidence>
<organism evidence="7 8">
    <name type="scientific">Gossypium darwinii</name>
    <name type="common">Darwin's cotton</name>
    <name type="synonym">Gossypium barbadense var. darwinii</name>
    <dbReference type="NCBI Taxonomy" id="34276"/>
    <lineage>
        <taxon>Eukaryota</taxon>
        <taxon>Viridiplantae</taxon>
        <taxon>Streptophyta</taxon>
        <taxon>Embryophyta</taxon>
        <taxon>Tracheophyta</taxon>
        <taxon>Spermatophyta</taxon>
        <taxon>Magnoliopsida</taxon>
        <taxon>eudicotyledons</taxon>
        <taxon>Gunneridae</taxon>
        <taxon>Pentapetalae</taxon>
        <taxon>rosids</taxon>
        <taxon>malvids</taxon>
        <taxon>Malvales</taxon>
        <taxon>Malvaceae</taxon>
        <taxon>Malvoideae</taxon>
        <taxon>Gossypium</taxon>
    </lineage>
</organism>
<protein>
    <recommendedName>
        <fullName evidence="9">Aquaporin</fullName>
    </recommendedName>
</protein>
<dbReference type="InterPro" id="IPR023271">
    <property type="entry name" value="Aquaporin-like"/>
</dbReference>
<evidence type="ECO:0000256" key="5">
    <source>
        <dbReference type="RuleBase" id="RU000477"/>
    </source>
</evidence>
<dbReference type="Pfam" id="PF00230">
    <property type="entry name" value="MIP"/>
    <property type="match status" value="1"/>
</dbReference>
<feature type="transmembrane region" description="Helical" evidence="6">
    <location>
        <begin position="153"/>
        <end position="171"/>
    </location>
</feature>
<evidence type="ECO:0008006" key="9">
    <source>
        <dbReference type="Google" id="ProtNLM"/>
    </source>
</evidence>
<proteinExistence type="inferred from homology"/>
<dbReference type="InterPro" id="IPR034294">
    <property type="entry name" value="Aquaporin_transptr"/>
</dbReference>
<reference evidence="7 8" key="1">
    <citation type="submission" date="2019-06" db="EMBL/GenBank/DDBJ databases">
        <title>WGS assembly of Gossypium darwinii.</title>
        <authorList>
            <person name="Chen Z.J."/>
            <person name="Sreedasyam A."/>
            <person name="Ando A."/>
            <person name="Song Q."/>
            <person name="De L."/>
            <person name="Hulse-Kemp A."/>
            <person name="Ding M."/>
            <person name="Ye W."/>
            <person name="Kirkbride R."/>
            <person name="Jenkins J."/>
            <person name="Plott C."/>
            <person name="Lovell J."/>
            <person name="Lin Y.-M."/>
            <person name="Vaughn R."/>
            <person name="Liu B."/>
            <person name="Li W."/>
            <person name="Simpson S."/>
            <person name="Scheffler B."/>
            <person name="Saski C."/>
            <person name="Grover C."/>
            <person name="Hu G."/>
            <person name="Conover J."/>
            <person name="Carlson J."/>
            <person name="Shu S."/>
            <person name="Boston L."/>
            <person name="Williams M."/>
            <person name="Peterson D."/>
            <person name="Mcgee K."/>
            <person name="Jones D."/>
            <person name="Wendel J."/>
            <person name="Stelly D."/>
            <person name="Grimwood J."/>
            <person name="Schmutz J."/>
        </authorList>
    </citation>
    <scope>NUCLEOTIDE SEQUENCE [LARGE SCALE GENOMIC DNA]</scope>
    <source>
        <strain evidence="7">1808015.09</strain>
    </source>
</reference>
<keyword evidence="2 5" id="KW-0812">Transmembrane</keyword>
<dbReference type="AlphaFoldDB" id="A0A5D2GMC2"/>
<dbReference type="Proteomes" id="UP000323506">
    <property type="component" value="Chromosome A05"/>
</dbReference>
<evidence type="ECO:0000313" key="8">
    <source>
        <dbReference type="Proteomes" id="UP000323506"/>
    </source>
</evidence>
<gene>
    <name evidence="7" type="ORF">ES288_A05G335600v1</name>
</gene>
<dbReference type="EMBL" id="CM017692">
    <property type="protein sequence ID" value="TYH19221.1"/>
    <property type="molecule type" value="Genomic_DNA"/>
</dbReference>
<dbReference type="PANTHER" id="PTHR45687">
    <property type="entry name" value="AQUAPORIN OR AQUAGLYCEROPORIN RELATED"/>
    <property type="match status" value="1"/>
</dbReference>
<comment type="similarity">
    <text evidence="5">Belongs to the MIP/aquaporin (TC 1.A.8) family.</text>
</comment>
<feature type="transmembrane region" description="Helical" evidence="6">
    <location>
        <begin position="118"/>
        <end position="141"/>
    </location>
</feature>
<keyword evidence="4 6" id="KW-0472">Membrane</keyword>
<keyword evidence="5" id="KW-0813">Transport</keyword>
<dbReference type="PRINTS" id="PR00783">
    <property type="entry name" value="MINTRINSICP"/>
</dbReference>
<comment type="subcellular location">
    <subcellularLocation>
        <location evidence="1">Membrane</location>
        <topology evidence="1">Multi-pass membrane protein</topology>
    </subcellularLocation>
</comment>
<accession>A0A5D2GMC2</accession>
<name>A0A5D2GMC2_GOSDA</name>
<evidence type="ECO:0000256" key="1">
    <source>
        <dbReference type="ARBA" id="ARBA00004141"/>
    </source>
</evidence>
<dbReference type="SUPFAM" id="SSF81338">
    <property type="entry name" value="Aquaporin-like"/>
    <property type="match status" value="1"/>
</dbReference>
<dbReference type="Gene3D" id="1.20.1080.10">
    <property type="entry name" value="Glycerol uptake facilitator protein"/>
    <property type="match status" value="2"/>
</dbReference>
<evidence type="ECO:0000256" key="4">
    <source>
        <dbReference type="ARBA" id="ARBA00023136"/>
    </source>
</evidence>
<dbReference type="GO" id="GO:0016020">
    <property type="term" value="C:membrane"/>
    <property type="evidence" value="ECO:0007669"/>
    <property type="project" value="UniProtKB-SubCell"/>
</dbReference>
<evidence type="ECO:0000256" key="3">
    <source>
        <dbReference type="ARBA" id="ARBA00022989"/>
    </source>
</evidence>
<keyword evidence="3 6" id="KW-1133">Transmembrane helix</keyword>
<evidence type="ECO:0000256" key="6">
    <source>
        <dbReference type="SAM" id="Phobius"/>
    </source>
</evidence>
<keyword evidence="8" id="KW-1185">Reference proteome</keyword>
<feature type="transmembrane region" description="Helical" evidence="6">
    <location>
        <begin position="92"/>
        <end position="111"/>
    </location>
</feature>
<dbReference type="InterPro" id="IPR000425">
    <property type="entry name" value="MIP"/>
</dbReference>
<evidence type="ECO:0000256" key="2">
    <source>
        <dbReference type="ARBA" id="ARBA00022692"/>
    </source>
</evidence>
<feature type="transmembrane region" description="Helical" evidence="6">
    <location>
        <begin position="183"/>
        <end position="205"/>
    </location>
</feature>
<sequence length="238" mass="26450">MHGKEEDVRLGANKFLERHLIDTVAQTQDDRKAYTEAVAAPFYEPHELTSWSFYRAGIAEFMATFLLLFISILTILGVVQETNRCLIVGFEGIAWAFSGTIFVLVYCTFGISGDHINLVVTFGLFLARKLTMTRAVFYMVIQYSGSVCAAGDGLGFEIMGTFILVYTVLSATNGKRSARESHVPILAPLPIRFVVLLVHLATIPITATCINPARSVVTTLLYNKKYAWKDQVKPNPPF</sequence>
<feature type="transmembrane region" description="Helical" evidence="6">
    <location>
        <begin position="61"/>
        <end position="80"/>
    </location>
</feature>